<dbReference type="Proteomes" id="UP000193560">
    <property type="component" value="Unassembled WGS sequence"/>
</dbReference>
<reference evidence="1 2" key="1">
    <citation type="submission" date="2016-07" db="EMBL/GenBank/DDBJ databases">
        <title>Pervasive Adenine N6-methylation of Active Genes in Fungi.</title>
        <authorList>
            <consortium name="DOE Joint Genome Institute"/>
            <person name="Mondo S.J."/>
            <person name="Dannebaum R.O."/>
            <person name="Kuo R.C."/>
            <person name="Labutti K."/>
            <person name="Haridas S."/>
            <person name="Kuo A."/>
            <person name="Salamov A."/>
            <person name="Ahrendt S.R."/>
            <person name="Lipzen A."/>
            <person name="Sullivan W."/>
            <person name="Andreopoulos W.B."/>
            <person name="Clum A."/>
            <person name="Lindquist E."/>
            <person name="Daum C."/>
            <person name="Ramamoorthy G.K."/>
            <person name="Gryganskyi A."/>
            <person name="Culley D."/>
            <person name="Magnuson J.K."/>
            <person name="James T.Y."/>
            <person name="O'Malley M.A."/>
            <person name="Stajich J.E."/>
            <person name="Spatafora J.W."/>
            <person name="Visel A."/>
            <person name="Grigoriev I.V."/>
        </authorList>
    </citation>
    <scope>NUCLEOTIDE SEQUENCE [LARGE SCALE GENOMIC DNA]</scope>
    <source>
        <strain evidence="1 2">NRRL 1336</strain>
    </source>
</reference>
<dbReference type="PANTHER" id="PTHR31859">
    <property type="entry name" value="TETRATRICOPEPTIDE REPEAT PROTEIN 39 FAMILY MEMBER"/>
    <property type="match status" value="1"/>
</dbReference>
<dbReference type="OrthoDB" id="43460at2759"/>
<evidence type="ECO:0000313" key="2">
    <source>
        <dbReference type="Proteomes" id="UP000193560"/>
    </source>
</evidence>
<protein>
    <submittedName>
        <fullName evidence="1">Uncharacterized protein</fullName>
    </submittedName>
</protein>
<keyword evidence="2" id="KW-1185">Reference proteome</keyword>
<comment type="caution">
    <text evidence="1">The sequence shown here is derived from an EMBL/GenBank/DDBJ whole genome shotgun (WGS) entry which is preliminary data.</text>
</comment>
<organism evidence="1 2">
    <name type="scientific">Absidia repens</name>
    <dbReference type="NCBI Taxonomy" id="90262"/>
    <lineage>
        <taxon>Eukaryota</taxon>
        <taxon>Fungi</taxon>
        <taxon>Fungi incertae sedis</taxon>
        <taxon>Mucoromycota</taxon>
        <taxon>Mucoromycotina</taxon>
        <taxon>Mucoromycetes</taxon>
        <taxon>Mucorales</taxon>
        <taxon>Cunninghamellaceae</taxon>
        <taxon>Absidia</taxon>
    </lineage>
</organism>
<sequence>MMTYNEDDVNAAMDSLTQSHIIANTQADISEEKRSFDDTFSLQFSSLVASTTDGDGMASVKTFKSSGVLRAHVIKAESCLLMGILQLAQENMTGYLKSGLNFKKEYGDQVLKWMDKDTASGVQFGVGTLHLLLSSLPEKIVKIFSGLAWKTDRVLGLTLLNSVMAGKDTRSSFGSLILLSYYSLLSSSVPSIYAQEFIQPTIECLVAAQKSHPKSCFFLYYAARISRVARNVGLSTQSFTMATSSTRRGAWAEVAMKHTVAYEVGLNHAMQLDWDTSAAYFEQLCCARDWSPAFCQYFVGACHEMQGQRQEAIDTFDEVPLLSRQQHHRKSLLDNYVQNKVERHQYQNYRDLDSSLPGLELLLLLNAFPSMEDTHLQRCLLIIQETCEPIKLDGIYGLDDDGDKVDNGYDKKNGNTSRMTCYCTLLLLKAAVLNALSRHSDCVTDLEWVLEKKQLIESEGWLLPFVYYETGVTYWGLGNQQRSRDLWQLALSCAKHDFEIRIAGRIHLAMEKCDQLGIVSSSKSANGRRRL</sequence>
<name>A0A1X2IT75_9FUNG</name>
<dbReference type="SUPFAM" id="SSF48452">
    <property type="entry name" value="TPR-like"/>
    <property type="match status" value="1"/>
</dbReference>
<dbReference type="PANTHER" id="PTHR31859:SF1">
    <property type="entry name" value="TETRATRICOPEPTIDE REPEAT PROTEIN 39C"/>
    <property type="match status" value="1"/>
</dbReference>
<dbReference type="InterPro" id="IPR019412">
    <property type="entry name" value="IML2/TPR_39"/>
</dbReference>
<dbReference type="AlphaFoldDB" id="A0A1X2IT75"/>
<dbReference type="InterPro" id="IPR011990">
    <property type="entry name" value="TPR-like_helical_dom_sf"/>
</dbReference>
<proteinExistence type="predicted"/>
<evidence type="ECO:0000313" key="1">
    <source>
        <dbReference type="EMBL" id="ORZ21705.1"/>
    </source>
</evidence>
<gene>
    <name evidence="1" type="ORF">BCR42DRAFT_434594</name>
</gene>
<accession>A0A1X2IT75</accession>
<dbReference type="EMBL" id="MCGE01000005">
    <property type="protein sequence ID" value="ORZ21705.1"/>
    <property type="molecule type" value="Genomic_DNA"/>
</dbReference>
<dbReference type="Pfam" id="PF10300">
    <property type="entry name" value="Iml2-TPR_39"/>
    <property type="match status" value="1"/>
</dbReference>